<evidence type="ECO:0008006" key="3">
    <source>
        <dbReference type="Google" id="ProtNLM"/>
    </source>
</evidence>
<dbReference type="AlphaFoldDB" id="A0A4P9YIX1"/>
<accession>A0A4P9YIX1</accession>
<proteinExistence type="predicted"/>
<organism evidence="1 2">
    <name type="scientific">Rozella allomycis (strain CSF55)</name>
    <dbReference type="NCBI Taxonomy" id="988480"/>
    <lineage>
        <taxon>Eukaryota</taxon>
        <taxon>Fungi</taxon>
        <taxon>Fungi incertae sedis</taxon>
        <taxon>Cryptomycota</taxon>
        <taxon>Cryptomycota incertae sedis</taxon>
        <taxon>Rozella</taxon>
    </lineage>
</organism>
<evidence type="ECO:0000313" key="2">
    <source>
        <dbReference type="Proteomes" id="UP000281549"/>
    </source>
</evidence>
<protein>
    <recommendedName>
        <fullName evidence="3">GAF domain-containing protein</fullName>
    </recommendedName>
</protein>
<reference evidence="2" key="1">
    <citation type="journal article" date="2018" name="Nat. Microbiol.">
        <title>Leveraging single-cell genomics to expand the fungal tree of life.</title>
        <authorList>
            <person name="Ahrendt S.R."/>
            <person name="Quandt C.A."/>
            <person name="Ciobanu D."/>
            <person name="Clum A."/>
            <person name="Salamov A."/>
            <person name="Andreopoulos B."/>
            <person name="Cheng J.F."/>
            <person name="Woyke T."/>
            <person name="Pelin A."/>
            <person name="Henrissat B."/>
            <person name="Reynolds N.K."/>
            <person name="Benny G.L."/>
            <person name="Smith M.E."/>
            <person name="James T.Y."/>
            <person name="Grigoriev I.V."/>
        </authorList>
    </citation>
    <scope>NUCLEOTIDE SEQUENCE [LARGE SCALE GENOMIC DNA]</scope>
    <source>
        <strain evidence="2">CSF55</strain>
    </source>
</reference>
<sequence length="429" mass="48577">MADQIVSQRPLCIKIEKKNTESFLEPRNSPHHNVQDLWASFSKMPDKVRITFLKGILERCSRPPRYFLALSSIDRSIYSYSSWNNNTNFGTKNNASNHIEFTGDLYSKLVDNNYNLKSVLNNYEHANENDLRDCITFLQQKCTVIHSLLNLVNRLSTETGLLQVCKGIFETTSPLLQILNMTLYKRDNITGEIYVFYSTLESFIQDSSKVLREEDIAHGQDVASSATIYNTCAFKSTEYYIEPIKNRYPKDTNCVLTCPIKSRNGALVGILEAINKVPGVSPYFDKNDEMLLSTLGSIISFFISLETMNMERETAKGTIGLIMKTVMNATKADPDNSNKAILCDIAEPLAKLLKCDRYVVHEVDYAKNELVPIKSNAPLAYSCSLQLGIPSASVQKKQLINVLSATKHLQYYSAYDKKTNYVSCQHYFA</sequence>
<dbReference type="InterPro" id="IPR029016">
    <property type="entry name" value="GAF-like_dom_sf"/>
</dbReference>
<dbReference type="Gene3D" id="3.30.450.40">
    <property type="match status" value="1"/>
</dbReference>
<name>A0A4P9YIX1_ROZAC</name>
<dbReference type="SUPFAM" id="SSF55781">
    <property type="entry name" value="GAF domain-like"/>
    <property type="match status" value="1"/>
</dbReference>
<gene>
    <name evidence="1" type="ORF">ROZALSC1DRAFT_22364</name>
</gene>
<dbReference type="EMBL" id="ML005242">
    <property type="protein sequence ID" value="RKP19344.1"/>
    <property type="molecule type" value="Genomic_DNA"/>
</dbReference>
<dbReference type="Proteomes" id="UP000281549">
    <property type="component" value="Unassembled WGS sequence"/>
</dbReference>
<evidence type="ECO:0000313" key="1">
    <source>
        <dbReference type="EMBL" id="RKP19344.1"/>
    </source>
</evidence>